<dbReference type="HOGENOM" id="CLU_1223162_0_0_10"/>
<dbReference type="Proteomes" id="UP000033035">
    <property type="component" value="Unassembled WGS sequence"/>
</dbReference>
<evidence type="ECO:0000313" key="2">
    <source>
        <dbReference type="EMBL" id="KKB45744.1"/>
    </source>
</evidence>
<feature type="region of interest" description="Disordered" evidence="1">
    <location>
        <begin position="112"/>
        <end position="214"/>
    </location>
</feature>
<reference evidence="2 3" key="1">
    <citation type="submission" date="2013-04" db="EMBL/GenBank/DDBJ databases">
        <title>The Genome Sequence of Parabacteroides gordonii DSM 23371.</title>
        <authorList>
            <consortium name="The Broad Institute Genomics Platform"/>
            <person name="Earl A."/>
            <person name="Ward D."/>
            <person name="Feldgarden M."/>
            <person name="Gevers D."/>
            <person name="Martens E."/>
            <person name="Sakamoto M."/>
            <person name="Benno Y."/>
            <person name="Suzuki N."/>
            <person name="Matsunaga N."/>
            <person name="Koshihara K."/>
            <person name="Seki M."/>
            <person name="Komiya H."/>
            <person name="Walker B."/>
            <person name="Young S."/>
            <person name="Zeng Q."/>
            <person name="Gargeya S."/>
            <person name="Fitzgerald M."/>
            <person name="Haas B."/>
            <person name="Abouelleil A."/>
            <person name="Allen A.W."/>
            <person name="Alvarado L."/>
            <person name="Arachchi H.M."/>
            <person name="Berlin A.M."/>
            <person name="Chapman S.B."/>
            <person name="Gainer-Dewar J."/>
            <person name="Goldberg J."/>
            <person name="Griggs A."/>
            <person name="Gujja S."/>
            <person name="Hansen M."/>
            <person name="Howarth C."/>
            <person name="Imamovic A."/>
            <person name="Ireland A."/>
            <person name="Larimer J."/>
            <person name="McCowan C."/>
            <person name="Murphy C."/>
            <person name="Pearson M."/>
            <person name="Poon T.W."/>
            <person name="Priest M."/>
            <person name="Roberts A."/>
            <person name="Saif S."/>
            <person name="Shea T."/>
            <person name="Sisk P."/>
            <person name="Sykes S."/>
            <person name="Wortman J."/>
            <person name="Nusbaum C."/>
            <person name="Birren B."/>
        </authorList>
    </citation>
    <scope>NUCLEOTIDE SEQUENCE [LARGE SCALE GENOMIC DNA]</scope>
    <source>
        <strain evidence="2 3">MS-1</strain>
    </source>
</reference>
<keyword evidence="3" id="KW-1185">Reference proteome</keyword>
<feature type="compositionally biased region" description="Basic and acidic residues" evidence="1">
    <location>
        <begin position="134"/>
        <end position="164"/>
    </location>
</feature>
<accession>A0A0F5IJJ5</accession>
<dbReference type="RefSeq" id="WP_028727523.1">
    <property type="nucleotide sequence ID" value="NZ_AUAE01000014.1"/>
</dbReference>
<evidence type="ECO:0000256" key="1">
    <source>
        <dbReference type="SAM" id="MobiDB-lite"/>
    </source>
</evidence>
<feature type="compositionally biased region" description="Polar residues" evidence="1">
    <location>
        <begin position="165"/>
        <end position="198"/>
    </location>
</feature>
<organism evidence="2 3">
    <name type="scientific">Parabacteroides gordonii MS-1 = DSM 23371</name>
    <dbReference type="NCBI Taxonomy" id="1203610"/>
    <lineage>
        <taxon>Bacteria</taxon>
        <taxon>Pseudomonadati</taxon>
        <taxon>Bacteroidota</taxon>
        <taxon>Bacteroidia</taxon>
        <taxon>Bacteroidales</taxon>
        <taxon>Tannerellaceae</taxon>
        <taxon>Parabacteroides</taxon>
    </lineage>
</organism>
<protein>
    <submittedName>
        <fullName evidence="2">Uncharacterized protein</fullName>
    </submittedName>
</protein>
<gene>
    <name evidence="2" type="ORF">HMPREF1536_05384</name>
</gene>
<name>A0A0F5IJJ5_9BACT</name>
<sequence>MKKLSLVILTSFLLVACGAYKYLDLGMLTTGMTIAEVENLMGPPERVLAVNKKDGYVQEVLEYRTGRNEVYALEFWDNYLTGYEYLYDDVNYLPPAAPPMVFPDYGRPIYIYPPDHHPSHPNRPNKPNRPNRPSRPESNRPSRPESNRPESNRPESNRPGRPETSRPQTKPSEVTRPSNSGTSNRTEQYTNPTNSQSKTNDRSNTSGRNGGRRQ</sequence>
<comment type="caution">
    <text evidence="2">The sequence shown here is derived from an EMBL/GenBank/DDBJ whole genome shotgun (WGS) entry which is preliminary data.</text>
</comment>
<dbReference type="PATRIC" id="fig|1203610.3.peg.5499"/>
<dbReference type="PROSITE" id="PS51257">
    <property type="entry name" value="PROKAR_LIPOPROTEIN"/>
    <property type="match status" value="1"/>
</dbReference>
<proteinExistence type="predicted"/>
<dbReference type="STRING" id="1203610.HMPREF1536_05384"/>
<evidence type="ECO:0000313" key="3">
    <source>
        <dbReference type="Proteomes" id="UP000033035"/>
    </source>
</evidence>
<dbReference type="EMBL" id="AQHW01000031">
    <property type="protein sequence ID" value="KKB45744.1"/>
    <property type="molecule type" value="Genomic_DNA"/>
</dbReference>
<dbReference type="AlphaFoldDB" id="A0A0F5IJJ5"/>